<dbReference type="GO" id="GO:0035869">
    <property type="term" value="C:ciliary transition zone"/>
    <property type="evidence" value="ECO:0007669"/>
    <property type="project" value="TreeGrafter"/>
</dbReference>
<evidence type="ECO:0000313" key="7">
    <source>
        <dbReference type="Proteomes" id="UP000194236"/>
    </source>
</evidence>
<dbReference type="EMBL" id="MUJZ01016771">
    <property type="protein sequence ID" value="OTF80740.1"/>
    <property type="molecule type" value="Genomic_DNA"/>
</dbReference>
<evidence type="ECO:0000256" key="3">
    <source>
        <dbReference type="ARBA" id="ARBA00022989"/>
    </source>
</evidence>
<feature type="transmembrane region" description="Helical" evidence="5">
    <location>
        <begin position="12"/>
        <end position="31"/>
    </location>
</feature>
<feature type="transmembrane region" description="Helical" evidence="5">
    <location>
        <begin position="85"/>
        <end position="107"/>
    </location>
</feature>
<dbReference type="Pfam" id="PF09799">
    <property type="entry name" value="Transmemb_17"/>
    <property type="match status" value="1"/>
</dbReference>
<feature type="non-terminal residue" evidence="6">
    <location>
        <position position="137"/>
    </location>
</feature>
<dbReference type="PANTHER" id="PTHR13531">
    <property type="entry name" value="GEO07735P1-RELATED-RELATED"/>
    <property type="match status" value="1"/>
</dbReference>
<name>A0A1Y3BIF5_EURMA</name>
<evidence type="ECO:0000256" key="5">
    <source>
        <dbReference type="SAM" id="Phobius"/>
    </source>
</evidence>
<sequence length="137" mass="16732">MNWIKSNVQLQMLLHFNICLFLFWFLLHVFYYRQINHQYCLQQHYFKNDDLYAFLRNASFALLTIVECARLYAGYYGNRREKIQYLIAFIFLSITFQLPNQLFRLIVIECWRHYLFIPEIIFNILLLILTLAETLSS</sequence>
<dbReference type="Proteomes" id="UP000194236">
    <property type="component" value="Unassembled WGS sequence"/>
</dbReference>
<comment type="subcellular location">
    <subcellularLocation>
        <location evidence="1">Membrane</location>
        <topology evidence="1">Multi-pass membrane protein</topology>
    </subcellularLocation>
</comment>
<dbReference type="InterPro" id="IPR019184">
    <property type="entry name" value="Uncharacterised_TM-17"/>
</dbReference>
<feature type="transmembrane region" description="Helical" evidence="5">
    <location>
        <begin position="113"/>
        <end position="132"/>
    </location>
</feature>
<dbReference type="GO" id="GO:1905515">
    <property type="term" value="P:non-motile cilium assembly"/>
    <property type="evidence" value="ECO:0007669"/>
    <property type="project" value="TreeGrafter"/>
</dbReference>
<evidence type="ECO:0000313" key="6">
    <source>
        <dbReference type="EMBL" id="OTF80740.1"/>
    </source>
</evidence>
<feature type="transmembrane region" description="Helical" evidence="5">
    <location>
        <begin position="51"/>
        <end position="73"/>
    </location>
</feature>
<dbReference type="GO" id="GO:0016020">
    <property type="term" value="C:membrane"/>
    <property type="evidence" value="ECO:0007669"/>
    <property type="project" value="UniProtKB-SubCell"/>
</dbReference>
<proteinExistence type="predicted"/>
<evidence type="ECO:0000256" key="1">
    <source>
        <dbReference type="ARBA" id="ARBA00004141"/>
    </source>
</evidence>
<dbReference type="PANTHER" id="PTHR13531:SF6">
    <property type="entry name" value="TMEM (HUMAN TRANSMEMBRANE PROTEIN) HOMOLOG"/>
    <property type="match status" value="1"/>
</dbReference>
<keyword evidence="4 5" id="KW-0472">Membrane</keyword>
<accession>A0A1Y3BIF5</accession>
<dbReference type="OrthoDB" id="6417551at2759"/>
<keyword evidence="3 5" id="KW-1133">Transmembrane helix</keyword>
<comment type="caution">
    <text evidence="6">The sequence shown here is derived from an EMBL/GenBank/DDBJ whole genome shotgun (WGS) entry which is preliminary data.</text>
</comment>
<gene>
    <name evidence="6" type="ORF">BLA29_009088</name>
</gene>
<keyword evidence="7" id="KW-1185">Reference proteome</keyword>
<dbReference type="AlphaFoldDB" id="A0A1Y3BIF5"/>
<protein>
    <submittedName>
        <fullName evidence="6">Transmembrane protein 17-like protein</fullName>
    </submittedName>
</protein>
<evidence type="ECO:0000256" key="4">
    <source>
        <dbReference type="ARBA" id="ARBA00023136"/>
    </source>
</evidence>
<keyword evidence="2 5" id="KW-0812">Transmembrane</keyword>
<evidence type="ECO:0000256" key="2">
    <source>
        <dbReference type="ARBA" id="ARBA00022692"/>
    </source>
</evidence>
<reference evidence="6 7" key="1">
    <citation type="submission" date="2017-03" db="EMBL/GenBank/DDBJ databases">
        <title>Genome Survey of Euroglyphus maynei.</title>
        <authorList>
            <person name="Arlian L.G."/>
            <person name="Morgan M.S."/>
            <person name="Rider S.D."/>
        </authorList>
    </citation>
    <scope>NUCLEOTIDE SEQUENCE [LARGE SCALE GENOMIC DNA]</scope>
    <source>
        <strain evidence="6">Arlian Lab</strain>
        <tissue evidence="6">Whole body</tissue>
    </source>
</reference>
<organism evidence="6 7">
    <name type="scientific">Euroglyphus maynei</name>
    <name type="common">Mayne's house dust mite</name>
    <dbReference type="NCBI Taxonomy" id="6958"/>
    <lineage>
        <taxon>Eukaryota</taxon>
        <taxon>Metazoa</taxon>
        <taxon>Ecdysozoa</taxon>
        <taxon>Arthropoda</taxon>
        <taxon>Chelicerata</taxon>
        <taxon>Arachnida</taxon>
        <taxon>Acari</taxon>
        <taxon>Acariformes</taxon>
        <taxon>Sarcoptiformes</taxon>
        <taxon>Astigmata</taxon>
        <taxon>Psoroptidia</taxon>
        <taxon>Analgoidea</taxon>
        <taxon>Pyroglyphidae</taxon>
        <taxon>Pyroglyphinae</taxon>
        <taxon>Euroglyphus</taxon>
    </lineage>
</organism>